<dbReference type="InterPro" id="IPR019734">
    <property type="entry name" value="TPR_rpt"/>
</dbReference>
<gene>
    <name evidence="3" type="ORF">SAMN04487891_10342</name>
    <name evidence="4" type="ORF">SAMN05216293_1202</name>
</gene>
<feature type="domain" description="Protein kinase" evidence="2">
    <location>
        <begin position="9"/>
        <end position="299"/>
    </location>
</feature>
<dbReference type="Gene3D" id="1.25.40.10">
    <property type="entry name" value="Tetratricopeptide repeat domain"/>
    <property type="match status" value="5"/>
</dbReference>
<dbReference type="Pfam" id="PF00069">
    <property type="entry name" value="Pkinase"/>
    <property type="match status" value="1"/>
</dbReference>
<dbReference type="GO" id="GO:0004674">
    <property type="term" value="F:protein serine/threonine kinase activity"/>
    <property type="evidence" value="ECO:0007669"/>
    <property type="project" value="UniProtKB-KW"/>
</dbReference>
<dbReference type="PANTHER" id="PTHR11102">
    <property type="entry name" value="SEL-1-LIKE PROTEIN"/>
    <property type="match status" value="1"/>
</dbReference>
<dbReference type="SMART" id="SM00220">
    <property type="entry name" value="S_TKc"/>
    <property type="match status" value="1"/>
</dbReference>
<accession>A0A1M6T3I7</accession>
<dbReference type="Gene3D" id="1.10.510.10">
    <property type="entry name" value="Transferase(Phosphotransferase) domain 1"/>
    <property type="match status" value="1"/>
</dbReference>
<dbReference type="SUPFAM" id="SSF81901">
    <property type="entry name" value="HCP-like"/>
    <property type="match status" value="4"/>
</dbReference>
<organism evidence="4 5">
    <name type="scientific">Flagellimonas taeanensis</name>
    <dbReference type="NCBI Taxonomy" id="1005926"/>
    <lineage>
        <taxon>Bacteria</taxon>
        <taxon>Pseudomonadati</taxon>
        <taxon>Bacteroidota</taxon>
        <taxon>Flavobacteriia</taxon>
        <taxon>Flavobacteriales</taxon>
        <taxon>Flavobacteriaceae</taxon>
        <taxon>Flagellimonas</taxon>
    </lineage>
</organism>
<dbReference type="OrthoDB" id="9813021at2"/>
<comment type="caution">
    <text evidence="4">The sequence shown here is derived from an EMBL/GenBank/DDBJ whole genome shotgun (WGS) entry which is preliminary data.</text>
</comment>
<keyword evidence="6" id="KW-1185">Reference proteome</keyword>
<dbReference type="SMART" id="SM00671">
    <property type="entry name" value="SEL1"/>
    <property type="match status" value="14"/>
</dbReference>
<keyword evidence="4" id="KW-0418">Kinase</keyword>
<dbReference type="Proteomes" id="UP000198940">
    <property type="component" value="Unassembled WGS sequence"/>
</dbReference>
<dbReference type="GO" id="GO:0005524">
    <property type="term" value="F:ATP binding"/>
    <property type="evidence" value="ECO:0007669"/>
    <property type="project" value="InterPro"/>
</dbReference>
<reference evidence="4 5" key="1">
    <citation type="submission" date="2016-11" db="EMBL/GenBank/DDBJ databases">
        <authorList>
            <person name="Varghese N."/>
            <person name="Submissions S."/>
        </authorList>
    </citation>
    <scope>NUCLEOTIDE SEQUENCE [LARGE SCALE GENOMIC DNA]</scope>
    <source>
        <strain evidence="4 5">CGMCC 1.12174</strain>
        <strain evidence="3 6">DSM 26351</strain>
    </source>
</reference>
<evidence type="ECO:0000313" key="5">
    <source>
        <dbReference type="Proteomes" id="UP000184031"/>
    </source>
</evidence>
<dbReference type="InterPro" id="IPR011990">
    <property type="entry name" value="TPR-like_helical_dom_sf"/>
</dbReference>
<evidence type="ECO:0000313" key="3">
    <source>
        <dbReference type="EMBL" id="SFB85122.1"/>
    </source>
</evidence>
<name>A0A1M6T3I7_9FLAO</name>
<dbReference type="InterPro" id="IPR000719">
    <property type="entry name" value="Prot_kinase_dom"/>
</dbReference>
<dbReference type="Pfam" id="PF08238">
    <property type="entry name" value="Sel1"/>
    <property type="match status" value="14"/>
</dbReference>
<evidence type="ECO:0000313" key="4">
    <source>
        <dbReference type="EMBL" id="SHK51358.1"/>
    </source>
</evidence>
<sequence length="923" mass="104202">MTLSHYQWDPEKDLIAEGGFAEVFRAKDLNAEGRYVALKIYKEAVSRGTSGSTGQKKYSLEQEFSKIDGLSHTHLITYYGLEYITHTDAMGRNVNYPVLIMEYAGEGTLGQAIHRKLSLEEGKNIIVEVAQAVDYLHKQGIVHRDLKPGNVLFSKDRKGNKVPKVTDFGISQDILSDKTIQQSMTEGVGTPHYMAPEQFFKKKFGLNGDISERTDIWALGIMFYKILTGKLPFGHDKKDYELIRDGIVGEDPDYSEVPERFKNCIKTCLQKNASDRYASVSDFIRDINGESNESGTVFLGGNETQFSTPKAKPKKKKKVWPVLLATVLILGAGYGGYAFYRSTKINALLADGWNLYKEGKFKEAYEAYEKASDYGSGEAFYFLSRFNQNGYGTDVDYEKGFEYADRAIDDGYDLANFNHGWAYQNNLGVDRDTVQAKKFYEKAKSSIVALSDDGNPEANNLRGLMHYFGYVMEKDASKAKLYYEKASSKGHPAAIENLAILNVSEKNYKEAFEGYEKCTSIGRYSGYRGMANMYRFGQYVPRDTVKALEQYTIAAENGDLLSQFNLGIFYKNGVLAKKDRIKSVQWLTKAADKGHLGAQNELGTLYFNEKNYLEAKNWFQLAADKGNTFGMHNMGLLYYDGWGVEKDVKLARDWYQRAADKGYAHSQYMTGKILEYGEADGTPNVSEAIVYYELAAKQNQSSALYALGRLHYDGKGKKKDLIKAKEFFLRAATQDMSTADYMLGYMAETGAAGPVDYLEAERKYLKAATKGHLQAQKKLGDLYYDLKLGKDKKAKATQWYLKAAEQGDLHSQYRVAVMYYNGKYYYAARKWFQIAADRDHASAQSYLGYMHDRGLGGPKNLDKAFELYKKSATNGDRVGMYNLASCYQSGIGTVKNTYLAKTWYQKSCEKGYKNACDVIAKRY</sequence>
<dbReference type="EMBL" id="FOKU01000003">
    <property type="protein sequence ID" value="SFB85122.1"/>
    <property type="molecule type" value="Genomic_DNA"/>
</dbReference>
<keyword evidence="4" id="KW-0723">Serine/threonine-protein kinase</keyword>
<dbReference type="PANTHER" id="PTHR11102:SF160">
    <property type="entry name" value="ERAD-ASSOCIATED E3 UBIQUITIN-PROTEIN LIGASE COMPONENT HRD3"/>
    <property type="match status" value="1"/>
</dbReference>
<evidence type="ECO:0000256" key="1">
    <source>
        <dbReference type="SAM" id="Phobius"/>
    </source>
</evidence>
<dbReference type="InterPro" id="IPR006597">
    <property type="entry name" value="Sel1-like"/>
</dbReference>
<keyword evidence="1" id="KW-0812">Transmembrane</keyword>
<keyword evidence="1" id="KW-0472">Membrane</keyword>
<dbReference type="CDD" id="cd14014">
    <property type="entry name" value="STKc_PknB_like"/>
    <property type="match status" value="1"/>
</dbReference>
<dbReference type="Proteomes" id="UP000184031">
    <property type="component" value="Unassembled WGS sequence"/>
</dbReference>
<dbReference type="PROSITE" id="PS50011">
    <property type="entry name" value="PROTEIN_KINASE_DOM"/>
    <property type="match status" value="1"/>
</dbReference>
<dbReference type="PROSITE" id="PS00108">
    <property type="entry name" value="PROTEIN_KINASE_ST"/>
    <property type="match status" value="1"/>
</dbReference>
<dbReference type="STRING" id="1055723.SAMN05216293_1202"/>
<evidence type="ECO:0000259" key="2">
    <source>
        <dbReference type="PROSITE" id="PS50011"/>
    </source>
</evidence>
<dbReference type="SUPFAM" id="SSF56112">
    <property type="entry name" value="Protein kinase-like (PK-like)"/>
    <property type="match status" value="1"/>
</dbReference>
<evidence type="ECO:0000313" key="6">
    <source>
        <dbReference type="Proteomes" id="UP000198940"/>
    </source>
</evidence>
<dbReference type="InterPro" id="IPR008271">
    <property type="entry name" value="Ser/Thr_kinase_AS"/>
</dbReference>
<dbReference type="AlphaFoldDB" id="A0A1M6T3I7"/>
<dbReference type="EMBL" id="FRAT01000003">
    <property type="protein sequence ID" value="SHK51358.1"/>
    <property type="molecule type" value="Genomic_DNA"/>
</dbReference>
<dbReference type="InterPro" id="IPR050767">
    <property type="entry name" value="Sel1_AlgK"/>
</dbReference>
<feature type="transmembrane region" description="Helical" evidence="1">
    <location>
        <begin position="319"/>
        <end position="340"/>
    </location>
</feature>
<dbReference type="RefSeq" id="WP_036382108.1">
    <property type="nucleotide sequence ID" value="NZ_FOKU01000003.1"/>
</dbReference>
<dbReference type="InterPro" id="IPR011009">
    <property type="entry name" value="Kinase-like_dom_sf"/>
</dbReference>
<keyword evidence="4" id="KW-0808">Transferase</keyword>
<keyword evidence="1" id="KW-1133">Transmembrane helix</keyword>
<proteinExistence type="predicted"/>
<dbReference type="SMART" id="SM00028">
    <property type="entry name" value="TPR"/>
    <property type="match status" value="3"/>
</dbReference>
<protein>
    <submittedName>
        <fullName evidence="4">Serine/threonine protein kinase</fullName>
    </submittedName>
</protein>